<reference evidence="2 3" key="1">
    <citation type="submission" date="2021-03" db="EMBL/GenBank/DDBJ databases">
        <title>Genomic Encyclopedia of Type Strains, Phase IV (KMG-IV): sequencing the most valuable type-strain genomes for metagenomic binning, comparative biology and taxonomic classification.</title>
        <authorList>
            <person name="Goeker M."/>
        </authorList>
    </citation>
    <scope>NUCLEOTIDE SEQUENCE [LARGE SCALE GENOMIC DNA]</scope>
    <source>
        <strain evidence="2 3">DSM 26427</strain>
    </source>
</reference>
<feature type="domain" description="DUF3291" evidence="1">
    <location>
        <begin position="18"/>
        <end position="165"/>
    </location>
</feature>
<evidence type="ECO:0000313" key="2">
    <source>
        <dbReference type="EMBL" id="MBP1858864.1"/>
    </source>
</evidence>
<evidence type="ECO:0000259" key="1">
    <source>
        <dbReference type="Pfam" id="PF11695"/>
    </source>
</evidence>
<evidence type="ECO:0000313" key="3">
    <source>
        <dbReference type="Proteomes" id="UP000823786"/>
    </source>
</evidence>
<name>A0ABS4ELN7_9HYPH</name>
<protein>
    <recommendedName>
        <fullName evidence="1">DUF3291 domain-containing protein</fullName>
    </recommendedName>
</protein>
<accession>A0ABS4ELN7</accession>
<gene>
    <name evidence="2" type="ORF">J2Z75_002376</name>
</gene>
<sequence length="204" mass="22620">MTSTDMTAGGSRLAGARLAIYNFGLHVGPEDDPRVEGFVSREPANFEAASRASGFVGRSGYRGVPGPRSWGIQVFPRFIDGSGFDSAPSSLSLWADIESLMAFSYNGVHADALKHGRNWNIKPSWPPLVLWWVAERHVPDWSEGVERLEYLHDYGASPRAFTFKEPFTPDGEAYVIDRDRVRRIADDNGKGQEDLLAHVLTLKV</sequence>
<proteinExistence type="predicted"/>
<dbReference type="Proteomes" id="UP000823786">
    <property type="component" value="Unassembled WGS sequence"/>
</dbReference>
<organism evidence="2 3">
    <name type="scientific">Rhizobium herbae</name>
    <dbReference type="NCBI Taxonomy" id="508661"/>
    <lineage>
        <taxon>Bacteria</taxon>
        <taxon>Pseudomonadati</taxon>
        <taxon>Pseudomonadota</taxon>
        <taxon>Alphaproteobacteria</taxon>
        <taxon>Hyphomicrobiales</taxon>
        <taxon>Rhizobiaceae</taxon>
        <taxon>Rhizobium/Agrobacterium group</taxon>
        <taxon>Rhizobium</taxon>
    </lineage>
</organism>
<dbReference type="InterPro" id="IPR021708">
    <property type="entry name" value="DUF3291"/>
</dbReference>
<dbReference type="RefSeq" id="WP_234937313.1">
    <property type="nucleotide sequence ID" value="NZ_JAGGJV010000004.1"/>
</dbReference>
<dbReference type="Pfam" id="PF11695">
    <property type="entry name" value="DUF3291"/>
    <property type="match status" value="1"/>
</dbReference>
<dbReference type="EMBL" id="JAGGJV010000004">
    <property type="protein sequence ID" value="MBP1858864.1"/>
    <property type="molecule type" value="Genomic_DNA"/>
</dbReference>
<keyword evidence="3" id="KW-1185">Reference proteome</keyword>
<comment type="caution">
    <text evidence="2">The sequence shown here is derived from an EMBL/GenBank/DDBJ whole genome shotgun (WGS) entry which is preliminary data.</text>
</comment>